<protein>
    <recommendedName>
        <fullName evidence="4">Major capsid protein</fullName>
    </recommendedName>
</protein>
<dbReference type="Proteomes" id="UP000672934">
    <property type="component" value="Unassembled WGS sequence"/>
</dbReference>
<dbReference type="AlphaFoldDB" id="A0A916IPA2"/>
<feature type="region of interest" description="Disordered" evidence="1">
    <location>
        <begin position="60"/>
        <end position="79"/>
    </location>
</feature>
<gene>
    <name evidence="2" type="ORF">LMG31506_00232</name>
</gene>
<evidence type="ECO:0000256" key="1">
    <source>
        <dbReference type="SAM" id="MobiDB-lite"/>
    </source>
</evidence>
<reference evidence="2" key="1">
    <citation type="submission" date="2021-03" db="EMBL/GenBank/DDBJ databases">
        <authorList>
            <person name="Peeters C."/>
        </authorList>
    </citation>
    <scope>NUCLEOTIDE SEQUENCE</scope>
    <source>
        <strain evidence="2">LMG 31506</strain>
    </source>
</reference>
<keyword evidence="3" id="KW-1185">Reference proteome</keyword>
<dbReference type="Pfam" id="PF03864">
    <property type="entry name" value="Phage_cap_E"/>
    <property type="match status" value="1"/>
</dbReference>
<name>A0A916IPA2_9BURK</name>
<accession>A0A916IPA2</accession>
<proteinExistence type="predicted"/>
<evidence type="ECO:0008006" key="4">
    <source>
        <dbReference type="Google" id="ProtNLM"/>
    </source>
</evidence>
<dbReference type="InterPro" id="IPR005564">
    <property type="entry name" value="Major_capsid_GpE"/>
</dbReference>
<comment type="caution">
    <text evidence="2">The sequence shown here is derived from an EMBL/GenBank/DDBJ whole genome shotgun (WGS) entry which is preliminary data.</text>
</comment>
<dbReference type="RefSeq" id="WP_211945251.1">
    <property type="nucleotide sequence ID" value="NZ_CAJPUY010000001.1"/>
</dbReference>
<dbReference type="EMBL" id="CAJPUY010000001">
    <property type="protein sequence ID" value="CAG2126907.1"/>
    <property type="molecule type" value="Genomic_DNA"/>
</dbReference>
<sequence>MPALDIFNNDAFGLVSLTKAINDAPYQPNRIGELGWFAEDGVSTTSMMVERQGTTISLVPAGSRGSPASPTGADKRKTVPVPSIHLPQRATINADEVQNVRAFGSETDEELVQTIVNKRLVKLRRNIDTTLEYQRVGAVRGQVLDSDGSVLIDLFNTFGLTKTTQAVGLDNTNTKVRSKVVGYKRLIEQKLGALMYRNIRVLCSASFFDAFVEHPAVQRAWDNFQDRAKLADDLRAGFPFSQVLWEEYRGKVGDVDFIPDGKALMVPEGVPELFSTTFVPADYMETVNTLGLPYYAKQEIKDFSKGVDIEAQSNPIHLCTRPDAIIELSIS</sequence>
<evidence type="ECO:0000313" key="3">
    <source>
        <dbReference type="Proteomes" id="UP000672934"/>
    </source>
</evidence>
<organism evidence="2 3">
    <name type="scientific">Cupriavidus yeoncheonensis</name>
    <dbReference type="NCBI Taxonomy" id="1462994"/>
    <lineage>
        <taxon>Bacteria</taxon>
        <taxon>Pseudomonadati</taxon>
        <taxon>Pseudomonadota</taxon>
        <taxon>Betaproteobacteria</taxon>
        <taxon>Burkholderiales</taxon>
        <taxon>Burkholderiaceae</taxon>
        <taxon>Cupriavidus</taxon>
    </lineage>
</organism>
<evidence type="ECO:0000313" key="2">
    <source>
        <dbReference type="EMBL" id="CAG2126907.1"/>
    </source>
</evidence>